<dbReference type="Proteomes" id="UP000436989">
    <property type="component" value="Unassembled WGS sequence"/>
</dbReference>
<evidence type="ECO:0000313" key="3">
    <source>
        <dbReference type="Proteomes" id="UP000436989"/>
    </source>
</evidence>
<dbReference type="EMBL" id="WOGU01000009">
    <property type="protein sequence ID" value="MUN63788.1"/>
    <property type="molecule type" value="Genomic_DNA"/>
</dbReference>
<evidence type="ECO:0000313" key="2">
    <source>
        <dbReference type="EMBL" id="MUN63788.1"/>
    </source>
</evidence>
<dbReference type="RefSeq" id="WP_156269683.1">
    <property type="nucleotide sequence ID" value="NZ_WOGU01000009.1"/>
</dbReference>
<gene>
    <name evidence="2" type="ORF">GMA12_11660</name>
</gene>
<accession>A0A6N8GLL7</accession>
<name>A0A6N8GLL7_9MICC</name>
<feature type="region of interest" description="Disordered" evidence="1">
    <location>
        <begin position="68"/>
        <end position="92"/>
    </location>
</feature>
<reference evidence="2 3" key="1">
    <citation type="submission" date="2019-12" db="EMBL/GenBank/DDBJ databases">
        <authorList>
            <person name="Shi Y."/>
        </authorList>
    </citation>
    <scope>NUCLEOTIDE SEQUENCE [LARGE SCALE GENOMIC DNA]</scope>
    <source>
        <strain evidence="2 3">JCM 17929</strain>
    </source>
</reference>
<organism evidence="2 3">
    <name type="scientific">Kocuria sediminis</name>
    <dbReference type="NCBI Taxonomy" id="1038857"/>
    <lineage>
        <taxon>Bacteria</taxon>
        <taxon>Bacillati</taxon>
        <taxon>Actinomycetota</taxon>
        <taxon>Actinomycetes</taxon>
        <taxon>Micrococcales</taxon>
        <taxon>Micrococcaceae</taxon>
        <taxon>Kocuria</taxon>
    </lineage>
</organism>
<sequence>MDDLLGGTVEEFTLERGQVQSLVEIGVDLELLDAPTDTDEAPPQLVDRDTGMADGVVQYPSLLDFSGLEHAKAPSPGRPHGGLGGDKEGPAAGPLPWHQKIILITVLARIICAFRTAA</sequence>
<keyword evidence="3" id="KW-1185">Reference proteome</keyword>
<comment type="caution">
    <text evidence="2">The sequence shown here is derived from an EMBL/GenBank/DDBJ whole genome shotgun (WGS) entry which is preliminary data.</text>
</comment>
<dbReference type="AlphaFoldDB" id="A0A6N8GLL7"/>
<protein>
    <submittedName>
        <fullName evidence="2">Uncharacterized protein</fullName>
    </submittedName>
</protein>
<evidence type="ECO:0000256" key="1">
    <source>
        <dbReference type="SAM" id="MobiDB-lite"/>
    </source>
</evidence>
<proteinExistence type="predicted"/>